<proteinExistence type="predicted"/>
<dbReference type="OrthoDB" id="8255413at2"/>
<organism evidence="3 4">
    <name type="scientific">Rhodopseudomonas palustris</name>
    <dbReference type="NCBI Taxonomy" id="1076"/>
    <lineage>
        <taxon>Bacteria</taxon>
        <taxon>Pseudomonadati</taxon>
        <taxon>Pseudomonadota</taxon>
        <taxon>Alphaproteobacteria</taxon>
        <taxon>Hyphomicrobiales</taxon>
        <taxon>Nitrobacteraceae</taxon>
        <taxon>Rhodopseudomonas</taxon>
    </lineage>
</organism>
<accession>A0A323UIF3</accession>
<dbReference type="EMBL" id="QKQS01000013">
    <property type="protein sequence ID" value="PZA12171.1"/>
    <property type="molecule type" value="Genomic_DNA"/>
</dbReference>
<name>A0A323UIF3_RHOPL</name>
<feature type="signal peptide" evidence="2">
    <location>
        <begin position="1"/>
        <end position="18"/>
    </location>
</feature>
<evidence type="ECO:0000313" key="3">
    <source>
        <dbReference type="EMBL" id="PZA12171.1"/>
    </source>
</evidence>
<evidence type="ECO:0000313" key="4">
    <source>
        <dbReference type="Proteomes" id="UP000248134"/>
    </source>
</evidence>
<evidence type="ECO:0008006" key="5">
    <source>
        <dbReference type="Google" id="ProtNLM"/>
    </source>
</evidence>
<reference evidence="3 4" key="1">
    <citation type="submission" date="2018-06" db="EMBL/GenBank/DDBJ databases">
        <title>Draft Whole-Genome Sequence of the purple photosynthetic bacterium Rhodospeudomonas palustris XCP.</title>
        <authorList>
            <person name="Rayyan A."/>
            <person name="Meyer T.E."/>
            <person name="Kyndt J.A."/>
        </authorList>
    </citation>
    <scope>NUCLEOTIDE SEQUENCE [LARGE SCALE GENOMIC DNA]</scope>
    <source>
        <strain evidence="3 4">XCP</strain>
    </source>
</reference>
<evidence type="ECO:0000256" key="1">
    <source>
        <dbReference type="SAM" id="MobiDB-lite"/>
    </source>
</evidence>
<dbReference type="Proteomes" id="UP000248134">
    <property type="component" value="Unassembled WGS sequence"/>
</dbReference>
<dbReference type="RefSeq" id="WP_110785690.1">
    <property type="nucleotide sequence ID" value="NZ_QKQS01000013.1"/>
</dbReference>
<dbReference type="AlphaFoldDB" id="A0A323UIF3"/>
<evidence type="ECO:0000256" key="2">
    <source>
        <dbReference type="SAM" id="SignalP"/>
    </source>
</evidence>
<keyword evidence="2" id="KW-0732">Signal</keyword>
<sequence>MKYMLIVLAVLLPVSAGAEPRKSAVPKALAETSAPAPRAPGSGRNPCSAFGPGFVQLEGSSTCVKLGGSISVGAGVRR</sequence>
<protein>
    <recommendedName>
        <fullName evidence="5">Porin</fullName>
    </recommendedName>
</protein>
<feature type="chain" id="PRO_5016323401" description="Porin" evidence="2">
    <location>
        <begin position="19"/>
        <end position="78"/>
    </location>
</feature>
<feature type="region of interest" description="Disordered" evidence="1">
    <location>
        <begin position="18"/>
        <end position="45"/>
    </location>
</feature>
<gene>
    <name evidence="3" type="ORF">DNX69_09150</name>
</gene>
<comment type="caution">
    <text evidence="3">The sequence shown here is derived from an EMBL/GenBank/DDBJ whole genome shotgun (WGS) entry which is preliminary data.</text>
</comment>